<evidence type="ECO:0000313" key="13">
    <source>
        <dbReference type="EMBL" id="RWR89800.1"/>
    </source>
</evidence>
<evidence type="ECO:0000256" key="4">
    <source>
        <dbReference type="ARBA" id="ARBA00023163"/>
    </source>
</evidence>
<reference evidence="13 14" key="1">
    <citation type="journal article" date="2019" name="Nat. Plants">
        <title>Stout camphor tree genome fills gaps in understanding of flowering plant genome evolution.</title>
        <authorList>
            <person name="Chaw S.M."/>
            <person name="Liu Y.C."/>
            <person name="Wu Y.W."/>
            <person name="Wang H.Y."/>
            <person name="Lin C.I."/>
            <person name="Wu C.S."/>
            <person name="Ke H.M."/>
            <person name="Chang L.Y."/>
            <person name="Hsu C.Y."/>
            <person name="Yang H.T."/>
            <person name="Sudianto E."/>
            <person name="Hsu M.H."/>
            <person name="Wu K.P."/>
            <person name="Wang L.N."/>
            <person name="Leebens-Mack J.H."/>
            <person name="Tsai I.J."/>
        </authorList>
    </citation>
    <scope>NUCLEOTIDE SEQUENCE [LARGE SCALE GENOMIC DNA]</scope>
    <source>
        <strain evidence="14">cv. Chaw 1501</strain>
        <tissue evidence="13">Young leaves</tissue>
    </source>
</reference>
<dbReference type="InterPro" id="IPR038535">
    <property type="entry name" value="CNOT1_TTP_bind_sf"/>
</dbReference>
<dbReference type="CDD" id="cd20710">
    <property type="entry name" value="NOT1_connector"/>
    <property type="match status" value="1"/>
</dbReference>
<evidence type="ECO:0000256" key="2">
    <source>
        <dbReference type="ARBA" id="ARBA00022491"/>
    </source>
</evidence>
<dbReference type="Pfam" id="PF04054">
    <property type="entry name" value="Not1"/>
    <property type="match status" value="1"/>
</dbReference>
<evidence type="ECO:0000256" key="1">
    <source>
        <dbReference type="ARBA" id="ARBA00004123"/>
    </source>
</evidence>
<evidence type="ECO:0000313" key="14">
    <source>
        <dbReference type="Proteomes" id="UP000283530"/>
    </source>
</evidence>
<feature type="domain" description="CCR4-NOT transcription complex subunit 1" evidence="8">
    <location>
        <begin position="1377"/>
        <end position="1499"/>
    </location>
</feature>
<dbReference type="Pfam" id="PF16418">
    <property type="entry name" value="CNOT1_HEAT"/>
    <property type="match status" value="1"/>
</dbReference>
<protein>
    <submittedName>
        <fullName evidence="13">CCR4-NOT transcription complex subunit 1 isoform X2</fullName>
    </submittedName>
</protein>
<evidence type="ECO:0000256" key="5">
    <source>
        <dbReference type="ARBA" id="ARBA00023242"/>
    </source>
</evidence>
<evidence type="ECO:0000259" key="7">
    <source>
        <dbReference type="Pfam" id="PF04054"/>
    </source>
</evidence>
<dbReference type="EMBL" id="QPKB01000007">
    <property type="protein sequence ID" value="RWR89800.1"/>
    <property type="molecule type" value="Genomic_DNA"/>
</dbReference>
<dbReference type="OrthoDB" id="1933107at2759"/>
<feature type="compositionally biased region" description="Polar residues" evidence="6">
    <location>
        <begin position="880"/>
        <end position="927"/>
    </location>
</feature>
<feature type="compositionally biased region" description="Polar residues" evidence="6">
    <location>
        <begin position="934"/>
        <end position="980"/>
    </location>
</feature>
<name>A0A443PGB0_9MAGN</name>
<keyword evidence="3" id="KW-0805">Transcription regulation</keyword>
<dbReference type="Proteomes" id="UP000283530">
    <property type="component" value="Unassembled WGS sequence"/>
</dbReference>
<evidence type="ECO:0000256" key="3">
    <source>
        <dbReference type="ARBA" id="ARBA00023015"/>
    </source>
</evidence>
<dbReference type="GO" id="GO:0030015">
    <property type="term" value="C:CCR4-NOT core complex"/>
    <property type="evidence" value="ECO:0007669"/>
    <property type="project" value="InterPro"/>
</dbReference>
<dbReference type="Gene3D" id="1.25.40.790">
    <property type="match status" value="1"/>
</dbReference>
<keyword evidence="5" id="KW-0539">Nucleus</keyword>
<feature type="domain" description="CCR4-Not complex component Not1 C-terminal" evidence="7">
    <location>
        <begin position="2155"/>
        <end position="2513"/>
    </location>
</feature>
<dbReference type="FunFam" id="1.25.40.840:FF:000003">
    <property type="entry name" value="Transcription regulator"/>
    <property type="match status" value="1"/>
</dbReference>
<dbReference type="InterPro" id="IPR007196">
    <property type="entry name" value="CCR4-Not_Not1_C"/>
</dbReference>
<dbReference type="GO" id="GO:0000932">
    <property type="term" value="C:P-body"/>
    <property type="evidence" value="ECO:0007669"/>
    <property type="project" value="TreeGrafter"/>
</dbReference>
<feature type="region of interest" description="Disordered" evidence="6">
    <location>
        <begin position="1963"/>
        <end position="1983"/>
    </location>
</feature>
<dbReference type="Gene3D" id="1.25.40.840">
    <property type="entry name" value="CCR4-NOT transcription complex subunit 1 TTP binding domain"/>
    <property type="match status" value="1"/>
</dbReference>
<feature type="domain" description="CCR4-NOT transcription complex subunit 1 TTP binding" evidence="10">
    <location>
        <begin position="688"/>
        <end position="860"/>
    </location>
</feature>
<feature type="domain" description="CCR4-NOT transcription complex subunit 1-like NOT1 connector" evidence="12">
    <location>
        <begin position="1775"/>
        <end position="1948"/>
    </location>
</feature>
<feature type="compositionally biased region" description="Low complexity" evidence="6">
    <location>
        <begin position="863"/>
        <end position="872"/>
    </location>
</feature>
<sequence>MLPFSAIVSNQIRYLLQIANNSNFDSVFRELSQRHAQLLTCAQRARIAKISRYEFEFKNFERRITVTSSWFLGLIFPVAQFVEYGNEGSILLLQTCLDEVDFHGGDAENIQLKQNLFAEIFRYSMERPNFTTVFCEALRSMPSEEFLGDLSKALHLSTSEKIAVGLALSDSENLDFRMRGQNFCMTQIEELCANPTSEVSHDQIQNIVMFLSRSDSFAKYVDCFMTMLSLLQLKESAPLLLAPVLIGDLSEVDSLRHSDQFFECAQNDFEAILAEMEKDISMADIMMELGYGCTVNASQCKEILSLFLPLDEVTLSRILGTIVRTRTGLEDSQNAYSTFCSALGSSLATDSSRLSSWNVDVLVDSIKQLAPQTNWMRVVENLDHEGFYFPDEEAFYLFMSIYRNACQESFPLHAICGSIWKNAEGQLSFLRYAVSAPPEIFTFSHSARQMSYADTVHGSKPLQGNANQAWSCLDLLEVLCQLAEMGHASAVRMMLENPLKHCPDVLLAGVSHINTAFNLLQYEVSSTIFPLVFGNAMKSGIINQLWHINPKLVLRGFINIYHIEPESILRILDICQELKILSSVLEIAPFKFSIKLAAYASGKEHINLEKWLSENMVAYKDAFFEECLNFLKEMPFDASNESTNPFQYSDGTVNVLQETSSTLFKVLQAYSGQLISPHLSEEMKRLQAASVHVSPKLQSGDAADSSEEIESIANTYFHQMFNGQLTIEAVVQMLARFKESPEKREQSIFECMIHNLFEEYMFFPKYPEKQLKITAILFGSLIKHQLVSHITLGIALRVVLDALRKSVDSKMFAFGAKALEQFVDRLVEWPQYCNHLLQISHLRGTHAELVAFIERALARISSGQSESNGGNNAPTDHHLGSTQSSTENVEASEASWQLIGSGTTQPGQQLSSPLQVQDRQKPSTASLSYVKPPISSSGQPSLGTTGAETVSSQKTTAPQSLQIVSSQNTSSGSATMTSSHGFLRSSRGIPSAGMLRQPSHGTGFGSALNIETLVAAAERRDTQIEAPSSETQDKILFMINNISLSNMDTKAKEFSEVLKEHYYPWFAQYMVMKRASIEPNFHDLYLKFLDKVNSRSLNKEIEKATYENCKVLLRSELIKSSSEERSLLKNLGSWLGKFTIGRNQALRARDIDPKVLIVEYASKLAPPRAYEKGLMIAVIPFTSKILEPCQSSLAYQPPNPWTMGILSLLAEIYALPNLKMNLKFDIEVLLKNLSVNMKDVKPTSLLKDRVREIEGNPDFSNKDISASQTQSQMVAEANSGMLSTLNQVELQSELTTPSLPSGHSNYAAPLHLATSPLGEDDKMGTLSLSERLPPGQGLSQFTPSQSPFSVSQLPTPIPNIGTHVVVNQKLNAGLQMQFQRIVPVAMERAIREIMPPVVGRSVTIACRTTKELVVKDYLMETEESRIYNAAHLMVASLAGSLAHVTCKEPLRGAMSNQLRNILQSNIGGELLEHAIQLVTNDNLDLGCAVIEQAATERAVIPSISVGVLQIIDDPLMVCFGSEIISVITTGFAEVIHLDIMDPEALQSIDRDISSSLDYRRKPRDGVSSASAFYDAGTFAKSPFAGIPEALRPKPGRLSNTQQRVYEDFVRFPWQNQSTQSSNAVTAGLPGSSGGSASSGLSRVYGSSSGQPNSSIYSTAQMIPGFSTVPQSLDLIPEEMDSASAQFLSAATTHVGTDGVKHSAEVSSATPFPSTAAALDVHVMENTPLMKDSGAVVQTLPATSATERLGSGISDPSLTTGDALDKYQIVSQRLESLITKDAREAEIQGVIAEVPEMILKCISRDEAALAVAQKVFKSLYENALNNIHIVSHLAILAAIRDVCKLVVKELTSWVIYSDVERKFNKDITIGLIRSELLNLAEYNVHLAKLIDGGRNKAATDFAISLVQTLLVQEPIVVSELPSLIDSLAKIAMRPGSPESLQQLIEIARNPTANTSSMASIAIGKEDKARQSRDKKVTTGRSVASRDDNNISESMAIDPAAFRDQVSLLFNEWCRICEHSGTTDAGYTHFISQLQQSGLLKGDDITDRFFRFLMEISVAHCVASEVINPGSLSQAQQQVHNISFIAIDMYAKLVVIILKYSGVDQSNTIILLPKILAVAVRVIQKDAEEKKSSFNPRPYFRLFLNWILDLGSPDPVFDGANFQILTSFANAFHALQPLKVPSWSFAWLELVSHRSFMPKLLMSNSQKGWPFIQRLLVDLFKFMEPYLRNAELGEPIHFLYKGTLRVLLVLLHDFPEFLCDYHFSFCDVIPPTCIQMRNVILSAFPRNMRLPDPSTPNLKIDLLAEISQSPVILSEVDGSLKAKQMKAEVDEYLKTRQQGSPFLAELKQRLLLNPSEVPLAGTKYNVPLINSLVLYVGMQAIQQIQSRPTTPPHAPTPPMDYSVNAVLDIFQILIGDLDTEGRYLFLNAVANQLRYPNNHTHYFSFILLYLFVEAKQEIIQEQITRVLLERLIVNRPHPWGLLITFIELIKNPRYSFWSRSFTRCAPEIERLFESVSRSCGGSKAVDDGMVPGGIPDSTH</sequence>
<evidence type="ECO:0000259" key="9">
    <source>
        <dbReference type="Pfam" id="PF16415"/>
    </source>
</evidence>
<dbReference type="Pfam" id="PF12842">
    <property type="entry name" value="DUF3819"/>
    <property type="match status" value="1"/>
</dbReference>
<dbReference type="PANTHER" id="PTHR13162:SF8">
    <property type="entry name" value="CCR4-NOT TRANSCRIPTION COMPLEX SUBUNIT 1"/>
    <property type="match status" value="1"/>
</dbReference>
<dbReference type="InterPro" id="IPR040398">
    <property type="entry name" value="Not1"/>
</dbReference>
<feature type="domain" description="CCR4-NOT transcription complex subunit 1 CAF1-binding" evidence="9">
    <location>
        <begin position="1024"/>
        <end position="1252"/>
    </location>
</feature>
<dbReference type="InterPro" id="IPR032194">
    <property type="entry name" value="CNOT1_HEAT"/>
</dbReference>
<dbReference type="InterPro" id="IPR032193">
    <property type="entry name" value="CNOT1_TTP_bind"/>
</dbReference>
<dbReference type="FunFam" id="1.25.40.800:FF:000001">
    <property type="entry name" value="CCR4-NOT transcription complex subunit 1"/>
    <property type="match status" value="1"/>
</dbReference>
<evidence type="ECO:0000259" key="8">
    <source>
        <dbReference type="Pfam" id="PF12842"/>
    </source>
</evidence>
<dbReference type="GO" id="GO:0017148">
    <property type="term" value="P:negative regulation of translation"/>
    <property type="evidence" value="ECO:0007669"/>
    <property type="project" value="InterPro"/>
</dbReference>
<gene>
    <name evidence="13" type="ORF">CKAN_01887100</name>
</gene>
<feature type="compositionally biased region" description="Basic and acidic residues" evidence="6">
    <location>
        <begin position="1963"/>
        <end position="1975"/>
    </location>
</feature>
<comment type="subcellular location">
    <subcellularLocation>
        <location evidence="1">Nucleus</location>
    </subcellularLocation>
</comment>
<proteinExistence type="predicted"/>
<dbReference type="Gene3D" id="1.25.40.180">
    <property type="match status" value="1"/>
</dbReference>
<dbReference type="Pfam" id="PF16415">
    <property type="entry name" value="CNOT1_CAF1_bind"/>
    <property type="match status" value="1"/>
</dbReference>
<dbReference type="GO" id="GO:0060090">
    <property type="term" value="F:molecular adaptor activity"/>
    <property type="evidence" value="ECO:0007669"/>
    <property type="project" value="TreeGrafter"/>
</dbReference>
<dbReference type="PANTHER" id="PTHR13162">
    <property type="entry name" value="CCR4-NOT TRANSCRIPTION COMPLEX"/>
    <property type="match status" value="1"/>
</dbReference>
<keyword evidence="4" id="KW-0804">Transcription</keyword>
<dbReference type="InterPro" id="IPR055454">
    <property type="entry name" value="CNOT1-like_NOT1_connector"/>
</dbReference>
<dbReference type="GO" id="GO:0000289">
    <property type="term" value="P:nuclear-transcribed mRNA poly(A) tail shortening"/>
    <property type="evidence" value="ECO:0007669"/>
    <property type="project" value="UniProtKB-ARBA"/>
</dbReference>
<dbReference type="GO" id="GO:0005634">
    <property type="term" value="C:nucleus"/>
    <property type="evidence" value="ECO:0007669"/>
    <property type="project" value="UniProtKB-SubCell"/>
</dbReference>
<dbReference type="FunFam" id="1.25.40.180:FF:000012">
    <property type="entry name" value="Ccr4-Not transcription complex subunit"/>
    <property type="match status" value="1"/>
</dbReference>
<dbReference type="FunFam" id="1.25.40.790:FF:000002">
    <property type="entry name" value="Transcription regulator"/>
    <property type="match status" value="1"/>
</dbReference>
<keyword evidence="14" id="KW-1185">Reference proteome</keyword>
<dbReference type="STRING" id="337451.A0A443PGB0"/>
<dbReference type="Pfam" id="PF16417">
    <property type="entry name" value="CNOT1_TTP_bind"/>
    <property type="match status" value="1"/>
</dbReference>
<feature type="region of interest" description="Disordered" evidence="6">
    <location>
        <begin position="1620"/>
        <end position="1649"/>
    </location>
</feature>
<evidence type="ECO:0000259" key="12">
    <source>
        <dbReference type="Pfam" id="PF25097"/>
    </source>
</evidence>
<evidence type="ECO:0000256" key="6">
    <source>
        <dbReference type="SAM" id="MobiDB-lite"/>
    </source>
</evidence>
<dbReference type="InterPro" id="IPR032191">
    <property type="entry name" value="CNOT1_CAF1_bind"/>
</dbReference>
<evidence type="ECO:0000259" key="11">
    <source>
        <dbReference type="Pfam" id="PF16418"/>
    </source>
</evidence>
<organism evidence="13 14">
    <name type="scientific">Cinnamomum micranthum f. kanehirae</name>
    <dbReference type="NCBI Taxonomy" id="337451"/>
    <lineage>
        <taxon>Eukaryota</taxon>
        <taxon>Viridiplantae</taxon>
        <taxon>Streptophyta</taxon>
        <taxon>Embryophyta</taxon>
        <taxon>Tracheophyta</taxon>
        <taxon>Spermatophyta</taxon>
        <taxon>Magnoliopsida</taxon>
        <taxon>Magnoliidae</taxon>
        <taxon>Laurales</taxon>
        <taxon>Lauraceae</taxon>
        <taxon>Cinnamomum</taxon>
    </lineage>
</organism>
<dbReference type="Gene3D" id="1.25.40.800">
    <property type="match status" value="1"/>
</dbReference>
<keyword evidence="2" id="KW-0678">Repressor</keyword>
<feature type="region of interest" description="Disordered" evidence="6">
    <location>
        <begin position="863"/>
        <end position="1000"/>
    </location>
</feature>
<comment type="caution">
    <text evidence="13">The sequence shown here is derived from an EMBL/GenBank/DDBJ whole genome shotgun (WGS) entry which is preliminary data.</text>
</comment>
<feature type="compositionally biased region" description="Low complexity" evidence="6">
    <location>
        <begin position="1626"/>
        <end position="1649"/>
    </location>
</feature>
<dbReference type="InterPro" id="IPR024557">
    <property type="entry name" value="CNOT1_dom_4"/>
</dbReference>
<accession>A0A443PGB0</accession>
<dbReference type="Pfam" id="PF25097">
    <property type="entry name" value="ARM_Cnot1"/>
    <property type="match status" value="1"/>
</dbReference>
<evidence type="ECO:0000259" key="10">
    <source>
        <dbReference type="Pfam" id="PF16417"/>
    </source>
</evidence>
<feature type="domain" description="CCR4-NOT transcription complex subunit 1 HEAT repeat" evidence="11">
    <location>
        <begin position="523"/>
        <end position="668"/>
    </location>
</feature>